<comment type="caution">
    <text evidence="1">The sequence shown here is derived from an EMBL/GenBank/DDBJ whole genome shotgun (WGS) entry which is preliminary data.</text>
</comment>
<organism evidence="1 2">
    <name type="scientific">Taklimakanibacter albus</name>
    <dbReference type="NCBI Taxonomy" id="2800327"/>
    <lineage>
        <taxon>Bacteria</taxon>
        <taxon>Pseudomonadati</taxon>
        <taxon>Pseudomonadota</taxon>
        <taxon>Alphaproteobacteria</taxon>
        <taxon>Hyphomicrobiales</taxon>
        <taxon>Aestuariivirgaceae</taxon>
        <taxon>Taklimakanibacter</taxon>
    </lineage>
</organism>
<proteinExistence type="predicted"/>
<name>A0ACC5R329_9HYPH</name>
<sequence>MDNARSRIFARIRSSADKGDETARVAAVEARLQHPQRNLVPERGQGDEAHRIEVFVRMMEAVGGTVEILRDLNDVPASVATYLRNTNRPAMIRRGRDEYLANLPWHRAQTLTVKEGRAEDADTASLTHAFAGVAETGTVVQLSGVDNPTTLNFMPEAHIVLLEAKDITASYEEVWTRLRDIYGPGQMPRTVNMISGPSRTGDIEQTIVRPAHGPKDMHVIIVRRP</sequence>
<keyword evidence="2" id="KW-1185">Reference proteome</keyword>
<reference evidence="1" key="1">
    <citation type="submission" date="2021-01" db="EMBL/GenBank/DDBJ databases">
        <authorList>
            <person name="Sun Q."/>
        </authorList>
    </citation>
    <scope>NUCLEOTIDE SEQUENCE</scope>
    <source>
        <strain evidence="1">YIM B02566</strain>
    </source>
</reference>
<evidence type="ECO:0000313" key="1">
    <source>
        <dbReference type="EMBL" id="MBK1867057.1"/>
    </source>
</evidence>
<gene>
    <name evidence="1" type="ORF">JHL16_11935</name>
</gene>
<dbReference type="EMBL" id="JAENHL010000007">
    <property type="protein sequence ID" value="MBK1867057.1"/>
    <property type="molecule type" value="Genomic_DNA"/>
</dbReference>
<accession>A0ACC5R329</accession>
<protein>
    <submittedName>
        <fullName evidence="1">Lactate utilization protein</fullName>
    </submittedName>
</protein>
<evidence type="ECO:0000313" key="2">
    <source>
        <dbReference type="Proteomes" id="UP000616151"/>
    </source>
</evidence>
<dbReference type="Proteomes" id="UP000616151">
    <property type="component" value="Unassembled WGS sequence"/>
</dbReference>